<dbReference type="InterPro" id="IPR013655">
    <property type="entry name" value="PAS_fold_3"/>
</dbReference>
<dbReference type="EMBL" id="WHOD01000087">
    <property type="protein sequence ID" value="NOU95976.1"/>
    <property type="molecule type" value="Genomic_DNA"/>
</dbReference>
<feature type="domain" description="PAC" evidence="2">
    <location>
        <begin position="115"/>
        <end position="166"/>
    </location>
</feature>
<dbReference type="PANTHER" id="PTHR46663:SF3">
    <property type="entry name" value="SLL0267 PROTEIN"/>
    <property type="match status" value="1"/>
</dbReference>
<comment type="caution">
    <text evidence="4">The sequence shown here is derived from an EMBL/GenBank/DDBJ whole genome shotgun (WGS) entry which is preliminary data.</text>
</comment>
<dbReference type="PANTHER" id="PTHR46663">
    <property type="entry name" value="DIGUANYLATE CYCLASE DGCT-RELATED"/>
    <property type="match status" value="1"/>
</dbReference>
<dbReference type="InterPro" id="IPR043128">
    <property type="entry name" value="Rev_trsase/Diguanyl_cyclase"/>
</dbReference>
<dbReference type="SMART" id="SM00086">
    <property type="entry name" value="PAC"/>
    <property type="match status" value="1"/>
</dbReference>
<dbReference type="Pfam" id="PF08447">
    <property type="entry name" value="PAS_3"/>
    <property type="match status" value="1"/>
</dbReference>
<dbReference type="InterPro" id="IPR000700">
    <property type="entry name" value="PAS-assoc_C"/>
</dbReference>
<sequence>MTSYCFYLILISIMRIDLCNYLEAQSLPTKEVRAMDNNYTVQDKFFRQLIDHSEDFILATGLDGLITYSSPSFQRLLELPHEELVERDCCSHIYEQDAHRFLHNFNQLIEDHEPFTLEYRYELNNGTLLWVEGRACLIMDEGSPIGVGLISRDISRYKSVEENLVRMAYYDSLTGLPNRRLFHDRYNQSMLLAKRYQRKLAVFYLDLDDFKAINDNYGHAVGDELLQKVAARLLHCVRDPDTVSRLGGDEFVILLQQFEVPEDLDKVAHRVLNALNNRFVIGQHEISITCSIGAAFYPQDGCGENLIQSADNAMYQAKKHGKHYSEL</sequence>
<dbReference type="SUPFAM" id="SSF55073">
    <property type="entry name" value="Nucleotide cyclase"/>
    <property type="match status" value="1"/>
</dbReference>
<name>A0A972K1Q7_9BACL</name>
<evidence type="ECO:0000259" key="3">
    <source>
        <dbReference type="PROSITE" id="PS50887"/>
    </source>
</evidence>
<feature type="domain" description="PAS" evidence="1">
    <location>
        <begin position="42"/>
        <end position="112"/>
    </location>
</feature>
<dbReference type="PROSITE" id="PS50112">
    <property type="entry name" value="PAS"/>
    <property type="match status" value="1"/>
</dbReference>
<dbReference type="NCBIfam" id="TIGR00229">
    <property type="entry name" value="sensory_box"/>
    <property type="match status" value="1"/>
</dbReference>
<reference evidence="4" key="1">
    <citation type="submission" date="2019-10" db="EMBL/GenBank/DDBJ databases">
        <title>Description of Paenibacillus glebae sp. nov.</title>
        <authorList>
            <person name="Carlier A."/>
            <person name="Qi S."/>
        </authorList>
    </citation>
    <scope>NUCLEOTIDE SEQUENCE</scope>
    <source>
        <strain evidence="4">LMG 31456</strain>
    </source>
</reference>
<dbReference type="CDD" id="cd00130">
    <property type="entry name" value="PAS"/>
    <property type="match status" value="1"/>
</dbReference>
<dbReference type="PROSITE" id="PS50887">
    <property type="entry name" value="GGDEF"/>
    <property type="match status" value="1"/>
</dbReference>
<dbReference type="InterPro" id="IPR000014">
    <property type="entry name" value="PAS"/>
</dbReference>
<organism evidence="4 5">
    <name type="scientific">Paenibacillus foliorum</name>
    <dbReference type="NCBI Taxonomy" id="2654974"/>
    <lineage>
        <taxon>Bacteria</taxon>
        <taxon>Bacillati</taxon>
        <taxon>Bacillota</taxon>
        <taxon>Bacilli</taxon>
        <taxon>Bacillales</taxon>
        <taxon>Paenibacillaceae</taxon>
        <taxon>Paenibacillus</taxon>
    </lineage>
</organism>
<dbReference type="InterPro" id="IPR000160">
    <property type="entry name" value="GGDEF_dom"/>
</dbReference>
<evidence type="ECO:0000313" key="4">
    <source>
        <dbReference type="EMBL" id="NOU95976.1"/>
    </source>
</evidence>
<dbReference type="SMART" id="SM00091">
    <property type="entry name" value="PAS"/>
    <property type="match status" value="1"/>
</dbReference>
<dbReference type="InterPro" id="IPR029787">
    <property type="entry name" value="Nucleotide_cyclase"/>
</dbReference>
<dbReference type="Gene3D" id="3.30.450.20">
    <property type="entry name" value="PAS domain"/>
    <property type="match status" value="1"/>
</dbReference>
<dbReference type="SMART" id="SM00267">
    <property type="entry name" value="GGDEF"/>
    <property type="match status" value="1"/>
</dbReference>
<evidence type="ECO:0000313" key="5">
    <source>
        <dbReference type="Proteomes" id="UP000641588"/>
    </source>
</evidence>
<dbReference type="AlphaFoldDB" id="A0A972K1Q7"/>
<dbReference type="InterPro" id="IPR052163">
    <property type="entry name" value="DGC-Regulatory_Protein"/>
</dbReference>
<dbReference type="InterPro" id="IPR035965">
    <property type="entry name" value="PAS-like_dom_sf"/>
</dbReference>
<dbReference type="Gene3D" id="3.30.70.270">
    <property type="match status" value="1"/>
</dbReference>
<evidence type="ECO:0000259" key="1">
    <source>
        <dbReference type="PROSITE" id="PS50112"/>
    </source>
</evidence>
<dbReference type="NCBIfam" id="TIGR00254">
    <property type="entry name" value="GGDEF"/>
    <property type="match status" value="1"/>
</dbReference>
<feature type="domain" description="GGDEF" evidence="3">
    <location>
        <begin position="198"/>
        <end position="327"/>
    </location>
</feature>
<dbReference type="PROSITE" id="PS50113">
    <property type="entry name" value="PAC"/>
    <property type="match status" value="1"/>
</dbReference>
<accession>A0A972K1Q7</accession>
<protein>
    <submittedName>
        <fullName evidence="4">Diguanylate cyclase</fullName>
    </submittedName>
</protein>
<dbReference type="Proteomes" id="UP000641588">
    <property type="component" value="Unassembled WGS sequence"/>
</dbReference>
<proteinExistence type="predicted"/>
<dbReference type="Pfam" id="PF00990">
    <property type="entry name" value="GGDEF"/>
    <property type="match status" value="1"/>
</dbReference>
<dbReference type="SUPFAM" id="SSF55785">
    <property type="entry name" value="PYP-like sensor domain (PAS domain)"/>
    <property type="match status" value="1"/>
</dbReference>
<dbReference type="InterPro" id="IPR001610">
    <property type="entry name" value="PAC"/>
</dbReference>
<keyword evidence="5" id="KW-1185">Reference proteome</keyword>
<evidence type="ECO:0000259" key="2">
    <source>
        <dbReference type="PROSITE" id="PS50113"/>
    </source>
</evidence>
<dbReference type="FunFam" id="3.30.70.270:FF:000001">
    <property type="entry name" value="Diguanylate cyclase domain protein"/>
    <property type="match status" value="1"/>
</dbReference>
<gene>
    <name evidence="4" type="ORF">GC093_22535</name>
</gene>
<dbReference type="CDD" id="cd01949">
    <property type="entry name" value="GGDEF"/>
    <property type="match status" value="1"/>
</dbReference>